<sequence length="414" mass="45863">MYIQSLEGSWFDHPFWRSKFMLVEEDDLRQLQSSDIECVWIDEDQSLAPALAHLLPQEPAPRPRLLEELSAESSVKAAPAPEPVSEPAPKRAPPPDDFRVAETVLADCKAAVRDLFARIQDGQAAAIEEAAPVVSGIAESVSRNPDALITLTRVRTLDEYTYMHSVAVSALMINFARQLQLPADYVKQAGTAGLFMDVGKGFLAPELLSKPGEYTPEDWAEMRRHPQLGADAVKASGDLSKIVADVCLHHHERHDGSGYPYGLKGDEISLFARMAAICDTYDAMASARPHRAARSPSEAVAEMYKLKGLFDESLLTSFIKSIGIYPVGSLVRLESRMLGCVTAQRRDQLTKPVVRVFYSIPQRTQVPVEELDLSEVPEPDRIVAREDPSRWGLSDWDSFALTILQGQKARRRAA</sequence>
<dbReference type="EMBL" id="QFFF01000001">
    <property type="protein sequence ID" value="PWG02187.1"/>
    <property type="molecule type" value="Genomic_DNA"/>
</dbReference>
<evidence type="ECO:0000259" key="2">
    <source>
        <dbReference type="PROSITE" id="PS51832"/>
    </source>
</evidence>
<dbReference type="InterPro" id="IPR021812">
    <property type="entry name" value="DUF3391"/>
</dbReference>
<dbReference type="PROSITE" id="PS51832">
    <property type="entry name" value="HD_GYP"/>
    <property type="match status" value="1"/>
</dbReference>
<organism evidence="3 4">
    <name type="scientific">Allosphingosinicella humi</name>
    <dbReference type="NCBI Taxonomy" id="2068657"/>
    <lineage>
        <taxon>Bacteria</taxon>
        <taxon>Pseudomonadati</taxon>
        <taxon>Pseudomonadota</taxon>
        <taxon>Alphaproteobacteria</taxon>
        <taxon>Sphingomonadales</taxon>
        <taxon>Sphingomonadaceae</taxon>
        <taxon>Allosphingosinicella</taxon>
    </lineage>
</organism>
<proteinExistence type="predicted"/>
<dbReference type="GO" id="GO:0008081">
    <property type="term" value="F:phosphoric diester hydrolase activity"/>
    <property type="evidence" value="ECO:0007669"/>
    <property type="project" value="UniProtKB-ARBA"/>
</dbReference>
<protein>
    <submittedName>
        <fullName evidence="3">Phosphodiesterase</fullName>
    </submittedName>
</protein>
<evidence type="ECO:0000313" key="4">
    <source>
        <dbReference type="Proteomes" id="UP000245916"/>
    </source>
</evidence>
<evidence type="ECO:0000313" key="3">
    <source>
        <dbReference type="EMBL" id="PWG02187.1"/>
    </source>
</evidence>
<feature type="compositionally biased region" description="Pro residues" evidence="1">
    <location>
        <begin position="80"/>
        <end position="92"/>
    </location>
</feature>
<comment type="caution">
    <text evidence="3">The sequence shown here is derived from an EMBL/GenBank/DDBJ whole genome shotgun (WGS) entry which is preliminary data.</text>
</comment>
<accession>A0A2U2J1H8</accession>
<reference evidence="3 4" key="1">
    <citation type="submission" date="2018-05" db="EMBL/GenBank/DDBJ databases">
        <title>Genome of Sphingosinicella humi QZX222.</title>
        <authorList>
            <person name="Qiao Z."/>
            <person name="Wang G."/>
        </authorList>
    </citation>
    <scope>NUCLEOTIDE SEQUENCE [LARGE SCALE GENOMIC DNA]</scope>
    <source>
        <strain evidence="3 4">QZX222</strain>
    </source>
</reference>
<dbReference type="SUPFAM" id="SSF109604">
    <property type="entry name" value="HD-domain/PDEase-like"/>
    <property type="match status" value="1"/>
</dbReference>
<keyword evidence="4" id="KW-1185">Reference proteome</keyword>
<dbReference type="InterPro" id="IPR003607">
    <property type="entry name" value="HD/PDEase_dom"/>
</dbReference>
<gene>
    <name evidence="3" type="ORF">DF286_04365</name>
</gene>
<dbReference type="SMART" id="SM00471">
    <property type="entry name" value="HDc"/>
    <property type="match status" value="1"/>
</dbReference>
<feature type="region of interest" description="Disordered" evidence="1">
    <location>
        <begin position="70"/>
        <end position="97"/>
    </location>
</feature>
<feature type="domain" description="HD-GYP" evidence="2">
    <location>
        <begin position="139"/>
        <end position="334"/>
    </location>
</feature>
<dbReference type="Pfam" id="PF11871">
    <property type="entry name" value="DUF3391"/>
    <property type="match status" value="1"/>
</dbReference>
<dbReference type="Pfam" id="PF13487">
    <property type="entry name" value="HD_5"/>
    <property type="match status" value="1"/>
</dbReference>
<dbReference type="Proteomes" id="UP000245916">
    <property type="component" value="Unassembled WGS sequence"/>
</dbReference>
<dbReference type="AlphaFoldDB" id="A0A2U2J1H8"/>
<dbReference type="Gene3D" id="1.10.3210.10">
    <property type="entry name" value="Hypothetical protein af1432"/>
    <property type="match status" value="1"/>
</dbReference>
<dbReference type="PANTHER" id="PTHR43155:SF2">
    <property type="entry name" value="CYCLIC DI-GMP PHOSPHODIESTERASE PA4108"/>
    <property type="match status" value="1"/>
</dbReference>
<dbReference type="CDD" id="cd00077">
    <property type="entry name" value="HDc"/>
    <property type="match status" value="1"/>
</dbReference>
<evidence type="ECO:0000256" key="1">
    <source>
        <dbReference type="SAM" id="MobiDB-lite"/>
    </source>
</evidence>
<dbReference type="PANTHER" id="PTHR43155">
    <property type="entry name" value="CYCLIC DI-GMP PHOSPHODIESTERASE PA4108-RELATED"/>
    <property type="match status" value="1"/>
</dbReference>
<name>A0A2U2J1H8_9SPHN</name>
<dbReference type="InterPro" id="IPR037522">
    <property type="entry name" value="HD_GYP_dom"/>
</dbReference>